<evidence type="ECO:0000256" key="7">
    <source>
        <dbReference type="ARBA" id="ARBA00022989"/>
    </source>
</evidence>
<dbReference type="EMBL" id="LUCM01007940">
    <property type="protein sequence ID" value="KAA0189178.1"/>
    <property type="molecule type" value="Genomic_DNA"/>
</dbReference>
<evidence type="ECO:0000256" key="5">
    <source>
        <dbReference type="ARBA" id="ARBA00022692"/>
    </source>
</evidence>
<evidence type="ECO:0000256" key="1">
    <source>
        <dbReference type="ARBA" id="ARBA00004115"/>
    </source>
</evidence>
<dbReference type="Pfam" id="PF23358">
    <property type="entry name" value="OST48_MD"/>
    <property type="match status" value="1"/>
</dbReference>
<name>A0A8E0RNX7_9TREM</name>
<sequence length="391" mass="44105">LTENGYQLTIRVADDSTLSLTKYGEYLYKHVILLAPSVTEFGGSLSVKELIKFVDEGGNLVVTGSSDIGEAIREIGSECGVEFDETATAVIDHYNYDLTDDGTHTKIVVSPKNLIKESVIVGDAIENHFLYRGVGISSDPANPLLMSILRADKTAYSYSTTKSVTDYPNSVGANTHLIVALQARNNARVLFVGSLDFLSNEFYRSPAMNAVSNTQFPASGNKHLMDNLLPWLLGKRGQLRVAGVEHYLANQYFTPSQYTIMDEVFYSIVIETKNETGDWIPFEANDVQLEFVRIDPFIRRNLDYKDGKYFTILKLPDVYGVFKFVVDYHRVGYTHLVSIHQVPVRPFTHTQYERFIEAAYPYYLSAISMLVGVVLFTFIFLYYKDEKEKGD</sequence>
<feature type="transmembrane region" description="Helical" evidence="9">
    <location>
        <begin position="360"/>
        <end position="383"/>
    </location>
</feature>
<evidence type="ECO:0000313" key="12">
    <source>
        <dbReference type="EMBL" id="KAA0189178.1"/>
    </source>
</evidence>
<evidence type="ECO:0000259" key="10">
    <source>
        <dbReference type="Pfam" id="PF03345"/>
    </source>
</evidence>
<dbReference type="InterPro" id="IPR005013">
    <property type="entry name" value="DDOST_48_kDa_subunit"/>
</dbReference>
<dbReference type="OrthoDB" id="29105at2759"/>
<evidence type="ECO:0000256" key="8">
    <source>
        <dbReference type="ARBA" id="ARBA00023136"/>
    </source>
</evidence>
<dbReference type="PANTHER" id="PTHR10830">
    <property type="entry name" value="DOLICHYL-DIPHOSPHOOLIGOSACCHARIDE--PROTEIN GLYCOSYLTRANSFERASE 48 KDA SUBUNIT"/>
    <property type="match status" value="1"/>
</dbReference>
<dbReference type="Pfam" id="PF03345">
    <property type="entry name" value="OST48_N"/>
    <property type="match status" value="1"/>
</dbReference>
<evidence type="ECO:0000256" key="6">
    <source>
        <dbReference type="ARBA" id="ARBA00022824"/>
    </source>
</evidence>
<organism evidence="12 13">
    <name type="scientific">Fasciolopsis buskii</name>
    <dbReference type="NCBI Taxonomy" id="27845"/>
    <lineage>
        <taxon>Eukaryota</taxon>
        <taxon>Metazoa</taxon>
        <taxon>Spiralia</taxon>
        <taxon>Lophotrochozoa</taxon>
        <taxon>Platyhelminthes</taxon>
        <taxon>Trematoda</taxon>
        <taxon>Digenea</taxon>
        <taxon>Plagiorchiida</taxon>
        <taxon>Echinostomata</taxon>
        <taxon>Echinostomatoidea</taxon>
        <taxon>Fasciolidae</taxon>
        <taxon>Fasciolopsis</taxon>
    </lineage>
</organism>
<dbReference type="GO" id="GO:0008250">
    <property type="term" value="C:oligosaccharyltransferase complex"/>
    <property type="evidence" value="ECO:0007669"/>
    <property type="project" value="TreeGrafter"/>
</dbReference>
<keyword evidence="8 9" id="KW-0472">Membrane</keyword>
<evidence type="ECO:0000259" key="11">
    <source>
        <dbReference type="Pfam" id="PF23358"/>
    </source>
</evidence>
<keyword evidence="5 9" id="KW-0812">Transmembrane</keyword>
<keyword evidence="13" id="KW-1185">Reference proteome</keyword>
<dbReference type="Proteomes" id="UP000728185">
    <property type="component" value="Unassembled WGS sequence"/>
</dbReference>
<dbReference type="UniPathway" id="UPA00378"/>
<comment type="pathway">
    <text evidence="2 9">Protein modification; protein glycosylation.</text>
</comment>
<comment type="similarity">
    <text evidence="3 9">Belongs to the DDOST 48 kDa subunit family.</text>
</comment>
<accession>A0A8E0RNX7</accession>
<dbReference type="PANTHER" id="PTHR10830:SF0">
    <property type="entry name" value="DOLICHYL-DIPHOSPHOOLIGOSACCHARIDE--PROTEIN GLYCOSYLTRANSFERASE 48 KDA SUBUNIT"/>
    <property type="match status" value="1"/>
</dbReference>
<evidence type="ECO:0000256" key="4">
    <source>
        <dbReference type="ARBA" id="ARBA00013350"/>
    </source>
</evidence>
<evidence type="ECO:0000313" key="13">
    <source>
        <dbReference type="Proteomes" id="UP000728185"/>
    </source>
</evidence>
<evidence type="ECO:0000256" key="2">
    <source>
        <dbReference type="ARBA" id="ARBA00004922"/>
    </source>
</evidence>
<keyword evidence="7 9" id="KW-1133">Transmembrane helix</keyword>
<feature type="non-terminal residue" evidence="12">
    <location>
        <position position="1"/>
    </location>
</feature>
<evidence type="ECO:0000256" key="3">
    <source>
        <dbReference type="ARBA" id="ARBA00008743"/>
    </source>
</evidence>
<keyword evidence="6 9" id="KW-0256">Endoplasmic reticulum</keyword>
<gene>
    <name evidence="12" type="ORF">FBUS_08500</name>
</gene>
<feature type="domain" description="OST48 middle" evidence="11">
    <location>
        <begin position="246"/>
        <end position="383"/>
    </location>
</feature>
<comment type="caution">
    <text evidence="12">The sequence shown here is derived from an EMBL/GenBank/DDBJ whole genome shotgun (WGS) entry which is preliminary data.</text>
</comment>
<feature type="domain" description="OST48 N-terminal" evidence="10">
    <location>
        <begin position="1"/>
        <end position="231"/>
    </location>
</feature>
<evidence type="ECO:0000256" key="9">
    <source>
        <dbReference type="RuleBase" id="RU361142"/>
    </source>
</evidence>
<comment type="subunit">
    <text evidence="9">Component of the oligosaccharyltransferase (OST) complex.</text>
</comment>
<comment type="subcellular location">
    <subcellularLocation>
        <location evidence="1 9">Endoplasmic reticulum membrane</location>
        <topology evidence="1 9">Single-pass type I membrane protein</topology>
    </subcellularLocation>
</comment>
<dbReference type="AlphaFoldDB" id="A0A8E0RNX7"/>
<dbReference type="GO" id="GO:0018279">
    <property type="term" value="P:protein N-linked glycosylation via asparagine"/>
    <property type="evidence" value="ECO:0007669"/>
    <property type="project" value="UniProtKB-UniRule"/>
</dbReference>
<reference evidence="12" key="1">
    <citation type="submission" date="2019-05" db="EMBL/GenBank/DDBJ databases">
        <title>Annotation for the trematode Fasciolopsis buski.</title>
        <authorList>
            <person name="Choi Y.-J."/>
        </authorList>
    </citation>
    <scope>NUCLEOTIDE SEQUENCE</scope>
    <source>
        <strain evidence="12">HT</strain>
        <tissue evidence="12">Whole worm</tissue>
    </source>
</reference>
<protein>
    <recommendedName>
        <fullName evidence="4 9">Dolichyl-diphosphooligosaccharide--protein glycosyltransferase 48 kDa subunit</fullName>
        <shortName evidence="9">Oligosaccharyl transferase 48 kDa subunit</shortName>
    </recommendedName>
</protein>
<dbReference type="InterPro" id="IPR055459">
    <property type="entry name" value="OST48_MD"/>
</dbReference>
<proteinExistence type="inferred from homology"/>
<dbReference type="InterPro" id="IPR055457">
    <property type="entry name" value="OST48_N"/>
</dbReference>
<comment type="function">
    <text evidence="9">Subunit of the oligosaccharyl transferase (OST) complex that catalyzes the initial transfer of a defined glycan (Glc(3)Man(9)GlcNAc(2) in eukaryotes) from the lipid carrier dolichol-pyrophosphate to an asparagine residue within an Asn-X-Ser/Thr consensus motif in nascent polypeptide chains, the first step in protein N-glycosylation. N-glycosylation occurs cotranslationally and the complex associates with the Sec61 complex at the channel-forming translocon complex that mediates protein translocation across the endoplasmic reticulum (ER).</text>
</comment>